<accession>A0A3D9AQQ9</accession>
<name>A0A3D9AQQ9_9FLAO</name>
<dbReference type="Gene3D" id="1.10.10.60">
    <property type="entry name" value="Homeodomain-like"/>
    <property type="match status" value="1"/>
</dbReference>
<dbReference type="InterPro" id="IPR050204">
    <property type="entry name" value="AraC_XylS_family_regulators"/>
</dbReference>
<keyword evidence="2" id="KW-0238">DNA-binding</keyword>
<dbReference type="PANTHER" id="PTHR46796">
    <property type="entry name" value="HTH-TYPE TRANSCRIPTIONAL ACTIVATOR RHAS-RELATED"/>
    <property type="match status" value="1"/>
</dbReference>
<evidence type="ECO:0000256" key="1">
    <source>
        <dbReference type="ARBA" id="ARBA00023015"/>
    </source>
</evidence>
<dbReference type="EMBL" id="QNVU01000042">
    <property type="protein sequence ID" value="REC43535.1"/>
    <property type="molecule type" value="Genomic_DNA"/>
</dbReference>
<dbReference type="GO" id="GO:0043565">
    <property type="term" value="F:sequence-specific DNA binding"/>
    <property type="evidence" value="ECO:0007669"/>
    <property type="project" value="InterPro"/>
</dbReference>
<dbReference type="InterPro" id="IPR009057">
    <property type="entry name" value="Homeodomain-like_sf"/>
</dbReference>
<gene>
    <name evidence="5" type="ORF">DRF68_16795</name>
</gene>
<evidence type="ECO:0000256" key="2">
    <source>
        <dbReference type="ARBA" id="ARBA00023125"/>
    </source>
</evidence>
<keyword evidence="1" id="KW-0805">Transcription regulation</keyword>
<proteinExistence type="predicted"/>
<dbReference type="PROSITE" id="PS01124">
    <property type="entry name" value="HTH_ARAC_FAMILY_2"/>
    <property type="match status" value="1"/>
</dbReference>
<dbReference type="InterPro" id="IPR018060">
    <property type="entry name" value="HTH_AraC"/>
</dbReference>
<comment type="caution">
    <text evidence="5">The sequence shown here is derived from an EMBL/GenBank/DDBJ whole genome shotgun (WGS) entry which is preliminary data.</text>
</comment>
<reference evidence="5 6" key="1">
    <citation type="journal article" date="2004" name="Emerg. Infect. Dis.">
        <title>Amoebae-resisting bacteria isolated from human nasal swabs by amoebal coculture.</title>
        <authorList>
            <person name="Greub G."/>
            <person name="La Scola B."/>
            <person name="Raoult D."/>
        </authorList>
    </citation>
    <scope>NUCLEOTIDE SEQUENCE [LARGE SCALE GENOMIC DNA]</scope>
    <source>
        <strain evidence="5 6">CCUG 51329</strain>
    </source>
</reference>
<dbReference type="Proteomes" id="UP000256924">
    <property type="component" value="Unassembled WGS sequence"/>
</dbReference>
<keyword evidence="6" id="KW-1185">Reference proteome</keyword>
<keyword evidence="3" id="KW-0804">Transcription</keyword>
<dbReference type="Pfam" id="PF12833">
    <property type="entry name" value="HTH_18"/>
    <property type="match status" value="1"/>
</dbReference>
<evidence type="ECO:0000259" key="4">
    <source>
        <dbReference type="PROSITE" id="PS01124"/>
    </source>
</evidence>
<evidence type="ECO:0000256" key="3">
    <source>
        <dbReference type="ARBA" id="ARBA00023163"/>
    </source>
</evidence>
<dbReference type="SMART" id="SM00342">
    <property type="entry name" value="HTH_ARAC"/>
    <property type="match status" value="1"/>
</dbReference>
<sequence>MNYQTFEPDQDLRAFIKCYWTLESPKEETPEKQTIVPDGCMEMIFHYGDLYKQYLDNGNSIIQPRCFVIGQLTRPLEIEPTGETGIFSVRFHPEGFLPFTTIPIKAMENTAVSLEKMFGKDGQEIGQHILNANSTSERIKLIKIFLLNRLTNIETIDRIVKSTVETIITANGQLPVDELSRQTNLNRRQLLRKFSSAIGLSPKQLSKTIRLQIALKMLLNDQFSNLAELAYENEYYDQAHFIKEFKEFTGSTPKEFYGGHLTMSSLFSARIRLVPFLQF</sequence>
<evidence type="ECO:0000313" key="5">
    <source>
        <dbReference type="EMBL" id="REC43535.1"/>
    </source>
</evidence>
<dbReference type="SUPFAM" id="SSF46689">
    <property type="entry name" value="Homeodomain-like"/>
    <property type="match status" value="1"/>
</dbReference>
<evidence type="ECO:0000313" key="6">
    <source>
        <dbReference type="Proteomes" id="UP000256924"/>
    </source>
</evidence>
<dbReference type="AlphaFoldDB" id="A0A3D9AQQ9"/>
<dbReference type="Pfam" id="PF20240">
    <property type="entry name" value="DUF6597"/>
    <property type="match status" value="1"/>
</dbReference>
<dbReference type="InterPro" id="IPR046532">
    <property type="entry name" value="DUF6597"/>
</dbReference>
<organism evidence="5 6">
    <name type="scientific">Candidatus Chryseobacterium massiliense</name>
    <dbReference type="NCBI Taxonomy" id="204089"/>
    <lineage>
        <taxon>Bacteria</taxon>
        <taxon>Pseudomonadati</taxon>
        <taxon>Bacteroidota</taxon>
        <taxon>Flavobacteriia</taxon>
        <taxon>Flavobacteriales</taxon>
        <taxon>Weeksellaceae</taxon>
        <taxon>Chryseobacterium group</taxon>
        <taxon>Chryseobacterium</taxon>
    </lineage>
</organism>
<protein>
    <submittedName>
        <fullName evidence="5">AraC family transcriptional regulator</fullName>
    </submittedName>
</protein>
<dbReference type="GO" id="GO:0003700">
    <property type="term" value="F:DNA-binding transcription factor activity"/>
    <property type="evidence" value="ECO:0007669"/>
    <property type="project" value="InterPro"/>
</dbReference>
<feature type="domain" description="HTH araC/xylS-type" evidence="4">
    <location>
        <begin position="158"/>
        <end position="259"/>
    </location>
</feature>
<dbReference type="PANTHER" id="PTHR46796:SF13">
    <property type="entry name" value="HTH-TYPE TRANSCRIPTIONAL ACTIVATOR RHAS"/>
    <property type="match status" value="1"/>
</dbReference>
<dbReference type="RefSeq" id="WP_116099587.1">
    <property type="nucleotide sequence ID" value="NZ_QNVU01000042.1"/>
</dbReference>